<reference evidence="5 6" key="1">
    <citation type="submission" date="2019-02" db="EMBL/GenBank/DDBJ databases">
        <title>Paenibacillus sp. nov., isolated from surface-sterilized tissue of Thalictrum simplex L.</title>
        <authorList>
            <person name="Tuo L."/>
        </authorList>
    </citation>
    <scope>NUCLEOTIDE SEQUENCE [LARGE SCALE GENOMIC DNA]</scope>
    <source>
        <strain evidence="5 6">N2SHLJ1</strain>
    </source>
</reference>
<dbReference type="InterPro" id="IPR036390">
    <property type="entry name" value="WH_DNA-bd_sf"/>
</dbReference>
<evidence type="ECO:0000313" key="5">
    <source>
        <dbReference type="EMBL" id="TBL70520.1"/>
    </source>
</evidence>
<comment type="caution">
    <text evidence="5">The sequence shown here is derived from an EMBL/GenBank/DDBJ whole genome shotgun (WGS) entry which is preliminary data.</text>
</comment>
<dbReference type="PROSITE" id="PS50949">
    <property type="entry name" value="HTH_GNTR"/>
    <property type="match status" value="1"/>
</dbReference>
<dbReference type="PRINTS" id="PR00035">
    <property type="entry name" value="HTHGNTR"/>
</dbReference>
<evidence type="ECO:0000259" key="4">
    <source>
        <dbReference type="PROSITE" id="PS50949"/>
    </source>
</evidence>
<keyword evidence="6" id="KW-1185">Reference proteome</keyword>
<dbReference type="Gene3D" id="1.10.10.10">
    <property type="entry name" value="Winged helix-like DNA-binding domain superfamily/Winged helix DNA-binding domain"/>
    <property type="match status" value="1"/>
</dbReference>
<dbReference type="CDD" id="cd07377">
    <property type="entry name" value="WHTH_GntR"/>
    <property type="match status" value="1"/>
</dbReference>
<dbReference type="PANTHER" id="PTHR44846:SF1">
    <property type="entry name" value="MANNOSYL-D-GLYCERATE TRANSPORT_METABOLISM SYSTEM REPRESSOR MNGR-RELATED"/>
    <property type="match status" value="1"/>
</dbReference>
<keyword evidence="3" id="KW-0804">Transcription</keyword>
<dbReference type="GO" id="GO:0003677">
    <property type="term" value="F:DNA binding"/>
    <property type="evidence" value="ECO:0007669"/>
    <property type="project" value="UniProtKB-KW"/>
</dbReference>
<keyword evidence="1" id="KW-0805">Transcription regulation</keyword>
<accession>A0A4Q9DIL5</accession>
<dbReference type="GO" id="GO:0003700">
    <property type="term" value="F:DNA-binding transcription factor activity"/>
    <property type="evidence" value="ECO:0007669"/>
    <property type="project" value="InterPro"/>
</dbReference>
<dbReference type="SMART" id="SM00345">
    <property type="entry name" value="HTH_GNTR"/>
    <property type="match status" value="1"/>
</dbReference>
<dbReference type="InterPro" id="IPR000524">
    <property type="entry name" value="Tscrpt_reg_HTH_GntR"/>
</dbReference>
<dbReference type="InterPro" id="IPR036388">
    <property type="entry name" value="WH-like_DNA-bd_sf"/>
</dbReference>
<dbReference type="Pfam" id="PF07702">
    <property type="entry name" value="UTRA"/>
    <property type="match status" value="1"/>
</dbReference>
<evidence type="ECO:0000313" key="6">
    <source>
        <dbReference type="Proteomes" id="UP000293142"/>
    </source>
</evidence>
<dbReference type="OrthoDB" id="457376at2"/>
<evidence type="ECO:0000256" key="3">
    <source>
        <dbReference type="ARBA" id="ARBA00023163"/>
    </source>
</evidence>
<organism evidence="5 6">
    <name type="scientific">Paenibacillus thalictri</name>
    <dbReference type="NCBI Taxonomy" id="2527873"/>
    <lineage>
        <taxon>Bacteria</taxon>
        <taxon>Bacillati</taxon>
        <taxon>Bacillota</taxon>
        <taxon>Bacilli</taxon>
        <taxon>Bacillales</taxon>
        <taxon>Paenibacillaceae</taxon>
        <taxon>Paenibacillus</taxon>
    </lineage>
</organism>
<protein>
    <submittedName>
        <fullName evidence="5">GntR family transcriptional regulator</fullName>
    </submittedName>
</protein>
<dbReference type="InterPro" id="IPR050679">
    <property type="entry name" value="Bact_HTH_transcr_reg"/>
</dbReference>
<dbReference type="InterPro" id="IPR011663">
    <property type="entry name" value="UTRA"/>
</dbReference>
<sequence length="248" mass="28555">MEVKVLKPYADSHEGVTRHVIADILQAEIDSGVYVVGEKMPSEAELCSRFKENRYTVRQALDLLVTTGVIRAHQGKGHYVCEKPLDIAYTITPGMRFSDVISRLGCKPGIRMIKQEIVIPPQPIAQHLLLLEHEHAYRLEILRFADDIPLSLNVTWLPERHFPDLLQRTESFHSLYELLGRHYDIQMQRLWSTFQSTYPNAQEALLLQVSPSMNLLHIESLMRDQHGRPVEFTSAKYRGDLCKVSIHF</sequence>
<name>A0A4Q9DIL5_9BACL</name>
<dbReference type="AlphaFoldDB" id="A0A4Q9DIL5"/>
<dbReference type="PANTHER" id="PTHR44846">
    <property type="entry name" value="MANNOSYL-D-GLYCERATE TRANSPORT/METABOLISM SYSTEM REPRESSOR MNGR-RELATED"/>
    <property type="match status" value="1"/>
</dbReference>
<proteinExistence type="predicted"/>
<dbReference type="GO" id="GO:0045892">
    <property type="term" value="P:negative regulation of DNA-templated transcription"/>
    <property type="evidence" value="ECO:0007669"/>
    <property type="project" value="TreeGrafter"/>
</dbReference>
<dbReference type="SMART" id="SM00866">
    <property type="entry name" value="UTRA"/>
    <property type="match status" value="1"/>
</dbReference>
<evidence type="ECO:0000256" key="2">
    <source>
        <dbReference type="ARBA" id="ARBA00023125"/>
    </source>
</evidence>
<evidence type="ECO:0000256" key="1">
    <source>
        <dbReference type="ARBA" id="ARBA00023015"/>
    </source>
</evidence>
<keyword evidence="2" id="KW-0238">DNA-binding</keyword>
<dbReference type="Gene3D" id="3.40.1410.10">
    <property type="entry name" value="Chorismate lyase-like"/>
    <property type="match status" value="1"/>
</dbReference>
<dbReference type="SUPFAM" id="SSF46785">
    <property type="entry name" value="Winged helix' DNA-binding domain"/>
    <property type="match status" value="1"/>
</dbReference>
<dbReference type="InterPro" id="IPR028978">
    <property type="entry name" value="Chorismate_lyase_/UTRA_dom_sf"/>
</dbReference>
<dbReference type="EMBL" id="SIRE01000031">
    <property type="protein sequence ID" value="TBL70520.1"/>
    <property type="molecule type" value="Genomic_DNA"/>
</dbReference>
<feature type="domain" description="HTH gntR-type" evidence="4">
    <location>
        <begin position="15"/>
        <end position="83"/>
    </location>
</feature>
<gene>
    <name evidence="5" type="ORF">EYB31_32880</name>
</gene>
<dbReference type="Proteomes" id="UP000293142">
    <property type="component" value="Unassembled WGS sequence"/>
</dbReference>
<dbReference type="SUPFAM" id="SSF64288">
    <property type="entry name" value="Chorismate lyase-like"/>
    <property type="match status" value="1"/>
</dbReference>
<dbReference type="RefSeq" id="WP_131017790.1">
    <property type="nucleotide sequence ID" value="NZ_SIRE01000031.1"/>
</dbReference>
<dbReference type="Pfam" id="PF00392">
    <property type="entry name" value="GntR"/>
    <property type="match status" value="1"/>
</dbReference>